<feature type="compositionally biased region" description="Pro residues" evidence="1">
    <location>
        <begin position="184"/>
        <end position="205"/>
    </location>
</feature>
<dbReference type="EMBL" id="JARIHO010000050">
    <property type="protein sequence ID" value="KAJ7321577.1"/>
    <property type="molecule type" value="Genomic_DNA"/>
</dbReference>
<feature type="region of interest" description="Disordered" evidence="1">
    <location>
        <begin position="182"/>
        <end position="207"/>
    </location>
</feature>
<evidence type="ECO:0000313" key="2">
    <source>
        <dbReference type="EMBL" id="KAJ7321577.1"/>
    </source>
</evidence>
<gene>
    <name evidence="2" type="ORF">DFH08DRAFT_889157</name>
</gene>
<name>A0AAD6ZGR9_9AGAR</name>
<accession>A0AAD6ZGR9</accession>
<comment type="caution">
    <text evidence="2">The sequence shown here is derived from an EMBL/GenBank/DDBJ whole genome shotgun (WGS) entry which is preliminary data.</text>
</comment>
<evidence type="ECO:0000256" key="1">
    <source>
        <dbReference type="SAM" id="MobiDB-lite"/>
    </source>
</evidence>
<dbReference type="Proteomes" id="UP001218218">
    <property type="component" value="Unassembled WGS sequence"/>
</dbReference>
<sequence>MPFGAPPYDYGVLLCTPVYAPDPGHEDQNTHTGGYFAVVHDEWKGVVTSQESLAHALKRYPGARTFTAYKWSRFHDLWTLDCTEYHNHEPQTPAAPKQRAPTSPRKPGLNAAQRRRNEEHNAFLVAENTRIEAEDKGHIELQEGLAYLAATKPPLVPLSPQRGHLQFERVLGLGAGASPLRSAPNPPIAVGNPPPLPAGDSPLPPADSSRLPAYLAASMDRNSHLKRTHCEDAAITGTSAPEYTDLDPSPSAPPAESLKRAPRLYAVSSHSRVFRDKDRAIVVLQQTPRAELFWSRDPQEVWRFIAETRIGLE</sequence>
<protein>
    <submittedName>
        <fullName evidence="2">Uncharacterized protein</fullName>
    </submittedName>
</protein>
<dbReference type="AlphaFoldDB" id="A0AAD6ZGR9"/>
<feature type="region of interest" description="Disordered" evidence="1">
    <location>
        <begin position="88"/>
        <end position="117"/>
    </location>
</feature>
<keyword evidence="3" id="KW-1185">Reference proteome</keyword>
<evidence type="ECO:0000313" key="3">
    <source>
        <dbReference type="Proteomes" id="UP001218218"/>
    </source>
</evidence>
<reference evidence="2" key="1">
    <citation type="submission" date="2023-03" db="EMBL/GenBank/DDBJ databases">
        <title>Massive genome expansion in bonnet fungi (Mycena s.s.) driven by repeated elements and novel gene families across ecological guilds.</title>
        <authorList>
            <consortium name="Lawrence Berkeley National Laboratory"/>
            <person name="Harder C.B."/>
            <person name="Miyauchi S."/>
            <person name="Viragh M."/>
            <person name="Kuo A."/>
            <person name="Thoen E."/>
            <person name="Andreopoulos B."/>
            <person name="Lu D."/>
            <person name="Skrede I."/>
            <person name="Drula E."/>
            <person name="Henrissat B."/>
            <person name="Morin E."/>
            <person name="Kohler A."/>
            <person name="Barry K."/>
            <person name="LaButti K."/>
            <person name="Morin E."/>
            <person name="Salamov A."/>
            <person name="Lipzen A."/>
            <person name="Mereny Z."/>
            <person name="Hegedus B."/>
            <person name="Baldrian P."/>
            <person name="Stursova M."/>
            <person name="Weitz H."/>
            <person name="Taylor A."/>
            <person name="Grigoriev I.V."/>
            <person name="Nagy L.G."/>
            <person name="Martin F."/>
            <person name="Kauserud H."/>
        </authorList>
    </citation>
    <scope>NUCLEOTIDE SEQUENCE</scope>
    <source>
        <strain evidence="2">CBHHK002</strain>
    </source>
</reference>
<feature type="region of interest" description="Disordered" evidence="1">
    <location>
        <begin position="239"/>
        <end position="260"/>
    </location>
</feature>
<organism evidence="2 3">
    <name type="scientific">Mycena albidolilacea</name>
    <dbReference type="NCBI Taxonomy" id="1033008"/>
    <lineage>
        <taxon>Eukaryota</taxon>
        <taxon>Fungi</taxon>
        <taxon>Dikarya</taxon>
        <taxon>Basidiomycota</taxon>
        <taxon>Agaricomycotina</taxon>
        <taxon>Agaricomycetes</taxon>
        <taxon>Agaricomycetidae</taxon>
        <taxon>Agaricales</taxon>
        <taxon>Marasmiineae</taxon>
        <taxon>Mycenaceae</taxon>
        <taxon>Mycena</taxon>
    </lineage>
</organism>
<proteinExistence type="predicted"/>